<accession>A0ABW3T4F2</accession>
<evidence type="ECO:0000313" key="4">
    <source>
        <dbReference type="Proteomes" id="UP001597216"/>
    </source>
</evidence>
<dbReference type="Pfam" id="PF09917">
    <property type="entry name" value="DUF2147"/>
    <property type="match status" value="1"/>
</dbReference>
<dbReference type="EMBL" id="JBHTLQ010000029">
    <property type="protein sequence ID" value="MFD1191560.1"/>
    <property type="molecule type" value="Genomic_DNA"/>
</dbReference>
<proteinExistence type="predicted"/>
<reference evidence="4" key="1">
    <citation type="journal article" date="2019" name="Int. J. Syst. Evol. Microbiol.">
        <title>The Global Catalogue of Microorganisms (GCM) 10K type strain sequencing project: providing services to taxonomists for standard genome sequencing and annotation.</title>
        <authorList>
            <consortium name="The Broad Institute Genomics Platform"/>
            <consortium name="The Broad Institute Genome Sequencing Center for Infectious Disease"/>
            <person name="Wu L."/>
            <person name="Ma J."/>
        </authorList>
    </citation>
    <scope>NUCLEOTIDE SEQUENCE [LARGE SCALE GENOMIC DNA]</scope>
    <source>
        <strain evidence="4">CCUG 55074</strain>
    </source>
</reference>
<dbReference type="Proteomes" id="UP001597216">
    <property type="component" value="Unassembled WGS sequence"/>
</dbReference>
<feature type="domain" description="DUF2147" evidence="2">
    <location>
        <begin position="27"/>
        <end position="140"/>
    </location>
</feature>
<evidence type="ECO:0000256" key="1">
    <source>
        <dbReference type="SAM" id="SignalP"/>
    </source>
</evidence>
<name>A0ABW3T4F2_9CAUL</name>
<keyword evidence="1" id="KW-0732">Signal</keyword>
<gene>
    <name evidence="3" type="ORF">ACFQ27_13300</name>
</gene>
<comment type="caution">
    <text evidence="3">The sequence shown here is derived from an EMBL/GenBank/DDBJ whole genome shotgun (WGS) entry which is preliminary data.</text>
</comment>
<sequence>MKALAPAALIATLFAAGAAQAADPVMGDWMTSTGSGKVRIAPCGDKLCGTIVWLKKPLDAKGQPQKDEANPDPKLRDRPVVGLTLIKDFRQATQGKWVDGKIYDPQTGKTYASKLSPNPDGTLKVEGCISVICQAQTWKRAN</sequence>
<dbReference type="InterPro" id="IPR019223">
    <property type="entry name" value="DUF2147"/>
</dbReference>
<dbReference type="RefSeq" id="WP_374342561.1">
    <property type="nucleotide sequence ID" value="NZ_JBHTLQ010000029.1"/>
</dbReference>
<protein>
    <submittedName>
        <fullName evidence="3">DUF2147 domain-containing protein</fullName>
    </submittedName>
</protein>
<organism evidence="3 4">
    <name type="scientific">Phenylobacterium conjunctum</name>
    <dbReference type="NCBI Taxonomy" id="1298959"/>
    <lineage>
        <taxon>Bacteria</taxon>
        <taxon>Pseudomonadati</taxon>
        <taxon>Pseudomonadota</taxon>
        <taxon>Alphaproteobacteria</taxon>
        <taxon>Caulobacterales</taxon>
        <taxon>Caulobacteraceae</taxon>
        <taxon>Phenylobacterium</taxon>
    </lineage>
</organism>
<feature type="chain" id="PRO_5046951420" evidence="1">
    <location>
        <begin position="22"/>
        <end position="142"/>
    </location>
</feature>
<evidence type="ECO:0000259" key="2">
    <source>
        <dbReference type="Pfam" id="PF09917"/>
    </source>
</evidence>
<evidence type="ECO:0000313" key="3">
    <source>
        <dbReference type="EMBL" id="MFD1191560.1"/>
    </source>
</evidence>
<dbReference type="PANTHER" id="PTHR36919">
    <property type="entry name" value="BLR1215 PROTEIN"/>
    <property type="match status" value="1"/>
</dbReference>
<feature type="signal peptide" evidence="1">
    <location>
        <begin position="1"/>
        <end position="21"/>
    </location>
</feature>
<dbReference type="PANTHER" id="PTHR36919:SF2">
    <property type="entry name" value="BLL6627 PROTEIN"/>
    <property type="match status" value="1"/>
</dbReference>
<keyword evidence="4" id="KW-1185">Reference proteome</keyword>
<dbReference type="Gene3D" id="2.40.128.520">
    <property type="match status" value="1"/>
</dbReference>